<keyword evidence="1" id="KW-0472">Membrane</keyword>
<evidence type="ECO:0000313" key="2">
    <source>
        <dbReference type="EMBL" id="KAK8781050.1"/>
    </source>
</evidence>
<feature type="transmembrane region" description="Helical" evidence="1">
    <location>
        <begin position="52"/>
        <end position="69"/>
    </location>
</feature>
<gene>
    <name evidence="2" type="ORF">V5799_017608</name>
</gene>
<keyword evidence="1" id="KW-1133">Transmembrane helix</keyword>
<keyword evidence="3" id="KW-1185">Reference proteome</keyword>
<accession>A0AAQ4F1N0</accession>
<feature type="transmembrane region" description="Helical" evidence="1">
    <location>
        <begin position="108"/>
        <end position="130"/>
    </location>
</feature>
<sequence length="144" mass="16425">MRRLTMDNTKTWLLISLDASYFIGELVLGALVWAACFAFPEDSWRHHIMHQSAFVTIIVITGTLIRCIASLEARYTFHRELPVRIFHLTVGCAYLVSGTAGISNGPQFTAMMAQACAAFHLSHFFTFLTCSRRIDQRIRHLYLQ</sequence>
<keyword evidence="1" id="KW-0812">Transmembrane</keyword>
<protein>
    <submittedName>
        <fullName evidence="2">Uncharacterized protein</fullName>
    </submittedName>
</protein>
<feature type="transmembrane region" description="Helical" evidence="1">
    <location>
        <begin position="81"/>
        <end position="102"/>
    </location>
</feature>
<evidence type="ECO:0000313" key="3">
    <source>
        <dbReference type="Proteomes" id="UP001321473"/>
    </source>
</evidence>
<proteinExistence type="predicted"/>
<feature type="transmembrane region" description="Helical" evidence="1">
    <location>
        <begin position="12"/>
        <end position="40"/>
    </location>
</feature>
<dbReference type="EMBL" id="JARKHS020008105">
    <property type="protein sequence ID" value="KAK8781050.1"/>
    <property type="molecule type" value="Genomic_DNA"/>
</dbReference>
<reference evidence="2 3" key="1">
    <citation type="journal article" date="2023" name="Arcadia Sci">
        <title>De novo assembly of a long-read Amblyomma americanum tick genome.</title>
        <authorList>
            <person name="Chou S."/>
            <person name="Poskanzer K.E."/>
            <person name="Rollins M."/>
            <person name="Thuy-Boun P.S."/>
        </authorList>
    </citation>
    <scope>NUCLEOTIDE SEQUENCE [LARGE SCALE GENOMIC DNA]</scope>
    <source>
        <strain evidence="2">F_SG_1</strain>
        <tissue evidence="2">Salivary glands</tissue>
    </source>
</reference>
<dbReference type="Proteomes" id="UP001321473">
    <property type="component" value="Unassembled WGS sequence"/>
</dbReference>
<organism evidence="2 3">
    <name type="scientific">Amblyomma americanum</name>
    <name type="common">Lone star tick</name>
    <dbReference type="NCBI Taxonomy" id="6943"/>
    <lineage>
        <taxon>Eukaryota</taxon>
        <taxon>Metazoa</taxon>
        <taxon>Ecdysozoa</taxon>
        <taxon>Arthropoda</taxon>
        <taxon>Chelicerata</taxon>
        <taxon>Arachnida</taxon>
        <taxon>Acari</taxon>
        <taxon>Parasitiformes</taxon>
        <taxon>Ixodida</taxon>
        <taxon>Ixodoidea</taxon>
        <taxon>Ixodidae</taxon>
        <taxon>Amblyomminae</taxon>
        <taxon>Amblyomma</taxon>
    </lineage>
</organism>
<name>A0AAQ4F1N0_AMBAM</name>
<evidence type="ECO:0000256" key="1">
    <source>
        <dbReference type="SAM" id="Phobius"/>
    </source>
</evidence>
<dbReference type="AlphaFoldDB" id="A0AAQ4F1N0"/>
<comment type="caution">
    <text evidence="2">The sequence shown here is derived from an EMBL/GenBank/DDBJ whole genome shotgun (WGS) entry which is preliminary data.</text>
</comment>